<dbReference type="InParanoid" id="A0A2J6TBF8"/>
<gene>
    <name evidence="1" type="ORF">K444DRAFT_612538</name>
</gene>
<dbReference type="AlphaFoldDB" id="A0A2J6TBF8"/>
<evidence type="ECO:0000313" key="1">
    <source>
        <dbReference type="EMBL" id="PMD60356.1"/>
    </source>
</evidence>
<protein>
    <submittedName>
        <fullName evidence="1">Uncharacterized protein</fullName>
    </submittedName>
</protein>
<reference evidence="1 2" key="1">
    <citation type="submission" date="2016-04" db="EMBL/GenBank/DDBJ databases">
        <title>A degradative enzymes factory behind the ericoid mycorrhizal symbiosis.</title>
        <authorList>
            <consortium name="DOE Joint Genome Institute"/>
            <person name="Martino E."/>
            <person name="Morin E."/>
            <person name="Grelet G."/>
            <person name="Kuo A."/>
            <person name="Kohler A."/>
            <person name="Daghino S."/>
            <person name="Barry K."/>
            <person name="Choi C."/>
            <person name="Cichocki N."/>
            <person name="Clum A."/>
            <person name="Copeland A."/>
            <person name="Hainaut M."/>
            <person name="Haridas S."/>
            <person name="Labutti K."/>
            <person name="Lindquist E."/>
            <person name="Lipzen A."/>
            <person name="Khouja H.-R."/>
            <person name="Murat C."/>
            <person name="Ohm R."/>
            <person name="Olson A."/>
            <person name="Spatafora J."/>
            <person name="Veneault-Fourrey C."/>
            <person name="Henrissat B."/>
            <person name="Grigoriev I."/>
            <person name="Martin F."/>
            <person name="Perotto S."/>
        </authorList>
    </citation>
    <scope>NUCLEOTIDE SEQUENCE [LARGE SCALE GENOMIC DNA]</scope>
    <source>
        <strain evidence="1 2">E</strain>
    </source>
</reference>
<sequence length="60" mass="7096">MDRDDDTDLPDLEWLAREQNAHPLEYYLDQENNSNESEDKDKDYSNGSLLLLDIIEGNFY</sequence>
<name>A0A2J6TBF8_9HELO</name>
<dbReference type="EMBL" id="KZ613790">
    <property type="protein sequence ID" value="PMD60356.1"/>
    <property type="molecule type" value="Genomic_DNA"/>
</dbReference>
<accession>A0A2J6TBF8</accession>
<dbReference type="GeneID" id="36588230"/>
<organism evidence="1 2">
    <name type="scientific">Hyaloscypha bicolor E</name>
    <dbReference type="NCBI Taxonomy" id="1095630"/>
    <lineage>
        <taxon>Eukaryota</taxon>
        <taxon>Fungi</taxon>
        <taxon>Dikarya</taxon>
        <taxon>Ascomycota</taxon>
        <taxon>Pezizomycotina</taxon>
        <taxon>Leotiomycetes</taxon>
        <taxon>Helotiales</taxon>
        <taxon>Hyaloscyphaceae</taxon>
        <taxon>Hyaloscypha</taxon>
        <taxon>Hyaloscypha bicolor</taxon>
    </lineage>
</organism>
<dbReference type="RefSeq" id="XP_024737260.1">
    <property type="nucleotide sequence ID" value="XM_024880153.1"/>
</dbReference>
<dbReference type="Proteomes" id="UP000235371">
    <property type="component" value="Unassembled WGS sequence"/>
</dbReference>
<evidence type="ECO:0000313" key="2">
    <source>
        <dbReference type="Proteomes" id="UP000235371"/>
    </source>
</evidence>
<keyword evidence="2" id="KW-1185">Reference proteome</keyword>
<dbReference type="OrthoDB" id="3555525at2759"/>
<proteinExistence type="predicted"/>